<dbReference type="Gene3D" id="2.30.30.390">
    <property type="entry name" value="Hemimethylated DNA-binding domain"/>
    <property type="match status" value="1"/>
</dbReference>
<dbReference type="InterPro" id="IPR036623">
    <property type="entry name" value="Hemimethylated_DNA-bd_sf"/>
</dbReference>
<dbReference type="PANTHER" id="PTHR31350:SF21">
    <property type="entry name" value="F-BOX ONLY PROTEIN 21"/>
    <property type="match status" value="1"/>
</dbReference>
<dbReference type="Proteomes" id="UP000789390">
    <property type="component" value="Unassembled WGS sequence"/>
</dbReference>
<reference evidence="2" key="1">
    <citation type="submission" date="2021-11" db="EMBL/GenBank/DDBJ databases">
        <authorList>
            <person name="Schell T."/>
        </authorList>
    </citation>
    <scope>NUCLEOTIDE SEQUENCE</scope>
    <source>
        <strain evidence="2">M5</strain>
    </source>
</reference>
<evidence type="ECO:0000313" key="3">
    <source>
        <dbReference type="Proteomes" id="UP000789390"/>
    </source>
</evidence>
<organism evidence="2 3">
    <name type="scientific">Daphnia galeata</name>
    <dbReference type="NCBI Taxonomy" id="27404"/>
    <lineage>
        <taxon>Eukaryota</taxon>
        <taxon>Metazoa</taxon>
        <taxon>Ecdysozoa</taxon>
        <taxon>Arthropoda</taxon>
        <taxon>Crustacea</taxon>
        <taxon>Branchiopoda</taxon>
        <taxon>Diplostraca</taxon>
        <taxon>Cladocera</taxon>
        <taxon>Anomopoda</taxon>
        <taxon>Daphniidae</taxon>
        <taxon>Daphnia</taxon>
    </lineage>
</organism>
<accession>A0A8J2RF19</accession>
<dbReference type="GO" id="GO:0003677">
    <property type="term" value="F:DNA binding"/>
    <property type="evidence" value="ECO:0007669"/>
    <property type="project" value="InterPro"/>
</dbReference>
<evidence type="ECO:0000259" key="1">
    <source>
        <dbReference type="PROSITE" id="PS50181"/>
    </source>
</evidence>
<dbReference type="SMART" id="SM00992">
    <property type="entry name" value="YccV-like"/>
    <property type="match status" value="1"/>
</dbReference>
<dbReference type="Gene3D" id="1.20.1280.50">
    <property type="match status" value="1"/>
</dbReference>
<dbReference type="AlphaFoldDB" id="A0A8J2RF19"/>
<gene>
    <name evidence="2" type="ORF">DGAL_LOCUS1817</name>
</gene>
<dbReference type="OrthoDB" id="28868at2759"/>
<dbReference type="EMBL" id="CAKKLH010000024">
    <property type="protein sequence ID" value="CAH0099662.1"/>
    <property type="molecule type" value="Genomic_DNA"/>
</dbReference>
<dbReference type="InterPro" id="IPR032698">
    <property type="entry name" value="SirB1_N"/>
</dbReference>
<dbReference type="Pfam" id="PF08755">
    <property type="entry name" value="YccV-like"/>
    <property type="match status" value="1"/>
</dbReference>
<proteinExistence type="predicted"/>
<dbReference type="SUPFAM" id="SSF141255">
    <property type="entry name" value="YccV-like"/>
    <property type="match status" value="1"/>
</dbReference>
<dbReference type="SUPFAM" id="SSF81383">
    <property type="entry name" value="F-box domain"/>
    <property type="match status" value="1"/>
</dbReference>
<evidence type="ECO:0000313" key="2">
    <source>
        <dbReference type="EMBL" id="CAH0099662.1"/>
    </source>
</evidence>
<sequence>MNLLSLPNEILLNHVFSRNFISLQDLCNLMKTCHVLYNLIRHSNSLWKKMFINRWGKKCYQLEEKYKVTCWMERMVLRLSLTQEVKETVRTMSSVCYPLGEVAVSMDPVNKWIIAGHTIPKFVEAELCQLNSNLTLKYYAKVLSDSLWIKMLDQKWKDYLSQLESQKSLLDGALLFSQSLQGSYMCPPNVEPLLIVIIERVKQLVAEMENNAFALKTTANNTKNAKKMLDLINQAIFDEMGFSCVKENGGWTLVNYQIEKVLEKRKGAAILISIVYQEVARRIGLRCEPIDCDGQILFRLRECCERNVETNGYLIDVREGGSLIPCSPAIIGQPVVSAECIFQRILKTPITTYQEFFHGFGYLEKNWLKFFRLACIISPQVSRFVLEYGKLSASLAFHLDDAIQLLQSAGLHDDPLMIECIAKRCEQHNEIELAKIVCPRLPMIKYAVGLVMIYNYIACGLKHSQLCVIVSWDAKFQRSEEWLTWPSPKNLEQPFYRILGPKIEYGKLYVAEETLELHPFGVAIEHEELCIHFERFDGRRYLPNAEKKAQFPEDEDVAISLMKSLDDRN</sequence>
<name>A0A8J2RF19_9CRUS</name>
<comment type="caution">
    <text evidence="2">The sequence shown here is derived from an EMBL/GenBank/DDBJ whole genome shotgun (WGS) entry which is preliminary data.</text>
</comment>
<dbReference type="InterPro" id="IPR001810">
    <property type="entry name" value="F-box_dom"/>
</dbReference>
<dbReference type="Pfam" id="PF13369">
    <property type="entry name" value="Transglut_core2"/>
    <property type="match status" value="1"/>
</dbReference>
<protein>
    <recommendedName>
        <fullName evidence="1">F-box domain-containing protein</fullName>
    </recommendedName>
</protein>
<feature type="domain" description="F-box" evidence="1">
    <location>
        <begin position="1"/>
        <end position="50"/>
    </location>
</feature>
<dbReference type="Pfam" id="PF12937">
    <property type="entry name" value="F-box-like"/>
    <property type="match status" value="1"/>
</dbReference>
<dbReference type="InterPro" id="IPR011722">
    <property type="entry name" value="Hemimethylated_DNA-bd_dom"/>
</dbReference>
<dbReference type="PROSITE" id="PS50181">
    <property type="entry name" value="FBOX"/>
    <property type="match status" value="1"/>
</dbReference>
<dbReference type="InterPro" id="IPR036047">
    <property type="entry name" value="F-box-like_dom_sf"/>
</dbReference>
<keyword evidence="3" id="KW-1185">Reference proteome</keyword>
<dbReference type="PANTHER" id="PTHR31350">
    <property type="entry name" value="SI:DKEY-261L7.2"/>
    <property type="match status" value="1"/>
</dbReference>